<evidence type="ECO:0000313" key="4">
    <source>
        <dbReference type="Proteomes" id="UP000318478"/>
    </source>
</evidence>
<reference evidence="3 4" key="1">
    <citation type="submission" date="2019-02" db="EMBL/GenBank/DDBJ databases">
        <title>Deep-cultivation of Planctomycetes and their phenomic and genomic characterization uncovers novel biology.</title>
        <authorList>
            <person name="Wiegand S."/>
            <person name="Jogler M."/>
            <person name="Boedeker C."/>
            <person name="Pinto D."/>
            <person name="Vollmers J."/>
            <person name="Rivas-Marin E."/>
            <person name="Kohn T."/>
            <person name="Peeters S.H."/>
            <person name="Heuer A."/>
            <person name="Rast P."/>
            <person name="Oberbeckmann S."/>
            <person name="Bunk B."/>
            <person name="Jeske O."/>
            <person name="Meyerdierks A."/>
            <person name="Storesund J.E."/>
            <person name="Kallscheuer N."/>
            <person name="Luecker S."/>
            <person name="Lage O.M."/>
            <person name="Pohl T."/>
            <person name="Merkel B.J."/>
            <person name="Hornburger P."/>
            <person name="Mueller R.-W."/>
            <person name="Bruemmer F."/>
            <person name="Labrenz M."/>
            <person name="Spormann A.M."/>
            <person name="Op Den Camp H."/>
            <person name="Overmann J."/>
            <person name="Amann R."/>
            <person name="Jetten M.S.M."/>
            <person name="Mascher T."/>
            <person name="Medema M.H."/>
            <person name="Devos D.P."/>
            <person name="Kaster A.-K."/>
            <person name="Ovreas L."/>
            <person name="Rohde M."/>
            <person name="Galperin M.Y."/>
            <person name="Jogler C."/>
        </authorList>
    </citation>
    <scope>NUCLEOTIDE SEQUENCE [LARGE SCALE GENOMIC DNA]</scope>
    <source>
        <strain evidence="3 4">Pla123a</strain>
    </source>
</reference>
<dbReference type="Pfam" id="PF01627">
    <property type="entry name" value="Hpt"/>
    <property type="match status" value="1"/>
</dbReference>
<proteinExistence type="predicted"/>
<comment type="caution">
    <text evidence="3">The sequence shown here is derived from an EMBL/GenBank/DDBJ whole genome shotgun (WGS) entry which is preliminary data.</text>
</comment>
<dbReference type="InterPro" id="IPR036641">
    <property type="entry name" value="HPT_dom_sf"/>
</dbReference>
<protein>
    <submittedName>
        <fullName evidence="3">Hpt domain protein</fullName>
    </submittedName>
</protein>
<feature type="domain" description="HPt" evidence="2">
    <location>
        <begin position="21"/>
        <end position="112"/>
    </location>
</feature>
<dbReference type="OrthoDB" id="282064at2"/>
<dbReference type="PROSITE" id="PS50894">
    <property type="entry name" value="HPT"/>
    <property type="match status" value="1"/>
</dbReference>
<dbReference type="GO" id="GO:0004672">
    <property type="term" value="F:protein kinase activity"/>
    <property type="evidence" value="ECO:0007669"/>
    <property type="project" value="UniProtKB-ARBA"/>
</dbReference>
<gene>
    <name evidence="3" type="ORF">Pla123a_25580</name>
</gene>
<dbReference type="InterPro" id="IPR008207">
    <property type="entry name" value="Sig_transdc_His_kin_Hpt_dom"/>
</dbReference>
<dbReference type="AlphaFoldDB" id="A0A5C5YQV5"/>
<feature type="modified residue" description="Phosphohistidine" evidence="1">
    <location>
        <position position="60"/>
    </location>
</feature>
<evidence type="ECO:0000259" key="2">
    <source>
        <dbReference type="PROSITE" id="PS50894"/>
    </source>
</evidence>
<evidence type="ECO:0000256" key="1">
    <source>
        <dbReference type="PROSITE-ProRule" id="PRU00110"/>
    </source>
</evidence>
<name>A0A5C5YQV5_9BACT</name>
<evidence type="ECO:0000313" key="3">
    <source>
        <dbReference type="EMBL" id="TWT77127.1"/>
    </source>
</evidence>
<dbReference type="GO" id="GO:0000160">
    <property type="term" value="P:phosphorelay signal transduction system"/>
    <property type="evidence" value="ECO:0007669"/>
    <property type="project" value="InterPro"/>
</dbReference>
<dbReference type="SUPFAM" id="SSF47226">
    <property type="entry name" value="Histidine-containing phosphotransfer domain, HPT domain"/>
    <property type="match status" value="1"/>
</dbReference>
<dbReference type="Proteomes" id="UP000318478">
    <property type="component" value="Unassembled WGS sequence"/>
</dbReference>
<keyword evidence="1" id="KW-0597">Phosphoprotein</keyword>
<accession>A0A5C5YQV5</accession>
<sequence>MSSPQPPAIDLDELLGRCLGNLELAESAVSAFLEEFPSNYQQLDAAASRFEPTTLAAVSHRMKGAARNIGATPLGDMLASLEQLVDEAGHNEIRTLVDNIALEARRLEEALS</sequence>
<dbReference type="EMBL" id="SJPO01000005">
    <property type="protein sequence ID" value="TWT77127.1"/>
    <property type="molecule type" value="Genomic_DNA"/>
</dbReference>
<keyword evidence="4" id="KW-1185">Reference proteome</keyword>
<dbReference type="Gene3D" id="1.20.120.160">
    <property type="entry name" value="HPT domain"/>
    <property type="match status" value="1"/>
</dbReference>
<organism evidence="3 4">
    <name type="scientific">Posidoniimonas polymericola</name>
    <dbReference type="NCBI Taxonomy" id="2528002"/>
    <lineage>
        <taxon>Bacteria</taxon>
        <taxon>Pseudomonadati</taxon>
        <taxon>Planctomycetota</taxon>
        <taxon>Planctomycetia</taxon>
        <taxon>Pirellulales</taxon>
        <taxon>Lacipirellulaceae</taxon>
        <taxon>Posidoniimonas</taxon>
    </lineage>
</organism>
<dbReference type="RefSeq" id="WP_146587443.1">
    <property type="nucleotide sequence ID" value="NZ_SJPO01000005.1"/>
</dbReference>